<accession>A0A1G8PBI6</accession>
<feature type="coiled-coil region" evidence="1">
    <location>
        <begin position="42"/>
        <end position="69"/>
    </location>
</feature>
<dbReference type="InterPro" id="IPR009282">
    <property type="entry name" value="DUF937"/>
</dbReference>
<reference evidence="2 3" key="1">
    <citation type="submission" date="2016-10" db="EMBL/GenBank/DDBJ databases">
        <authorList>
            <person name="de Groot N.N."/>
        </authorList>
    </citation>
    <scope>NUCLEOTIDE SEQUENCE [LARGE SCALE GENOMIC DNA]</scope>
    <source>
        <strain evidence="2 3">CGMCC 1.5058</strain>
    </source>
</reference>
<dbReference type="Proteomes" id="UP000183255">
    <property type="component" value="Unassembled WGS sequence"/>
</dbReference>
<keyword evidence="1" id="KW-0175">Coiled coil</keyword>
<dbReference type="AlphaFoldDB" id="A0A1G8PBI6"/>
<sequence>MDLSNLLGSLLSDGQTIDEIAKKVGARPEEVQKAAKLSVPTLVEALNKNAKDEEKRASLNKALEDHSEDNVEDLQGFLGSMDLQDGQKMLGHILGGKKNQVESSISKSSGLSSSQVTGLLAMLAPVLIGMLGKKKKEENISKDSLPDLTGSLGKILGGGSGNGLMDMAKNILDKDQDGSFVDDLMGGFFGKK</sequence>
<organism evidence="2 3">
    <name type="scientific">Proteiniclasticum ruminis</name>
    <dbReference type="NCBI Taxonomy" id="398199"/>
    <lineage>
        <taxon>Bacteria</taxon>
        <taxon>Bacillati</taxon>
        <taxon>Bacillota</taxon>
        <taxon>Clostridia</taxon>
        <taxon>Eubacteriales</taxon>
        <taxon>Clostridiaceae</taxon>
        <taxon>Proteiniclasticum</taxon>
    </lineage>
</organism>
<dbReference type="Pfam" id="PF06078">
    <property type="entry name" value="DUF937"/>
    <property type="match status" value="1"/>
</dbReference>
<proteinExistence type="predicted"/>
<evidence type="ECO:0008006" key="4">
    <source>
        <dbReference type="Google" id="ProtNLM"/>
    </source>
</evidence>
<dbReference type="RefSeq" id="WP_031576622.1">
    <property type="nucleotide sequence ID" value="NZ_DAMANS010000007.1"/>
</dbReference>
<gene>
    <name evidence="2" type="ORF">SAMN05421804_10548</name>
</gene>
<name>A0A1G8PBI6_9CLOT</name>
<evidence type="ECO:0000313" key="3">
    <source>
        <dbReference type="Proteomes" id="UP000183255"/>
    </source>
</evidence>
<evidence type="ECO:0000256" key="1">
    <source>
        <dbReference type="SAM" id="Coils"/>
    </source>
</evidence>
<dbReference type="EMBL" id="FNDZ01000005">
    <property type="protein sequence ID" value="SDI89696.1"/>
    <property type="molecule type" value="Genomic_DNA"/>
</dbReference>
<evidence type="ECO:0000313" key="2">
    <source>
        <dbReference type="EMBL" id="SDI89696.1"/>
    </source>
</evidence>
<protein>
    <recommendedName>
        <fullName evidence="4">DUF937 domain-containing protein</fullName>
    </recommendedName>
</protein>